<evidence type="ECO:0000313" key="1">
    <source>
        <dbReference type="EMBL" id="CUH79909.1"/>
    </source>
</evidence>
<proteinExistence type="predicted"/>
<sequence length="32" mass="3720">MLVPLIMFETISATYGDAFAKMWFRPVSLVKR</sequence>
<dbReference type="Proteomes" id="UP000054935">
    <property type="component" value="Unassembled WGS sequence"/>
</dbReference>
<name>A0A0P1GEA8_9RHOB</name>
<protein>
    <submittedName>
        <fullName evidence="1">Uncharacterized protein</fullName>
    </submittedName>
</protein>
<dbReference type="EMBL" id="CYSE01000004">
    <property type="protein sequence ID" value="CUH79909.1"/>
    <property type="molecule type" value="Genomic_DNA"/>
</dbReference>
<evidence type="ECO:0000313" key="2">
    <source>
        <dbReference type="Proteomes" id="UP000054935"/>
    </source>
</evidence>
<dbReference type="STRING" id="441103.TRN7648_02708"/>
<keyword evidence="2" id="KW-1185">Reference proteome</keyword>
<organism evidence="1 2">
    <name type="scientific">Tropicibacter naphthalenivorans</name>
    <dbReference type="NCBI Taxonomy" id="441103"/>
    <lineage>
        <taxon>Bacteria</taxon>
        <taxon>Pseudomonadati</taxon>
        <taxon>Pseudomonadota</taxon>
        <taxon>Alphaproteobacteria</taxon>
        <taxon>Rhodobacterales</taxon>
        <taxon>Roseobacteraceae</taxon>
        <taxon>Tropicibacter</taxon>
    </lineage>
</organism>
<gene>
    <name evidence="1" type="ORF">TRN7648_02708</name>
</gene>
<dbReference type="AlphaFoldDB" id="A0A0P1GEA8"/>
<reference evidence="1 2" key="1">
    <citation type="submission" date="2015-09" db="EMBL/GenBank/DDBJ databases">
        <authorList>
            <consortium name="Swine Surveillance"/>
        </authorList>
    </citation>
    <scope>NUCLEOTIDE SEQUENCE [LARGE SCALE GENOMIC DNA]</scope>
    <source>
        <strain evidence="1 2">CECT 7648</strain>
    </source>
</reference>
<accession>A0A0P1GEA8</accession>